<gene>
    <name evidence="1" type="ORF">OCBIM_22010130mg</name>
</gene>
<protein>
    <submittedName>
        <fullName evidence="1">Uncharacterized protein</fullName>
    </submittedName>
</protein>
<name>A0A0L8FRI3_OCTBM</name>
<sequence>MKKSFDDVHDLPNVISSYISERCENNGVKSRYCRTKKINIMNKLSNLEFSKMKEH</sequence>
<proteinExistence type="predicted"/>
<evidence type="ECO:0000313" key="1">
    <source>
        <dbReference type="EMBL" id="KOF67252.1"/>
    </source>
</evidence>
<organism evidence="1">
    <name type="scientific">Octopus bimaculoides</name>
    <name type="common">California two-spotted octopus</name>
    <dbReference type="NCBI Taxonomy" id="37653"/>
    <lineage>
        <taxon>Eukaryota</taxon>
        <taxon>Metazoa</taxon>
        <taxon>Spiralia</taxon>
        <taxon>Lophotrochozoa</taxon>
        <taxon>Mollusca</taxon>
        <taxon>Cephalopoda</taxon>
        <taxon>Coleoidea</taxon>
        <taxon>Octopodiformes</taxon>
        <taxon>Octopoda</taxon>
        <taxon>Incirrata</taxon>
        <taxon>Octopodidae</taxon>
        <taxon>Octopus</taxon>
    </lineage>
</organism>
<dbReference type="AlphaFoldDB" id="A0A0L8FRI3"/>
<accession>A0A0L8FRI3</accession>
<dbReference type="EMBL" id="KQ427271">
    <property type="protein sequence ID" value="KOF67252.1"/>
    <property type="molecule type" value="Genomic_DNA"/>
</dbReference>
<reference evidence="1" key="1">
    <citation type="submission" date="2015-07" db="EMBL/GenBank/DDBJ databases">
        <title>MeaNS - Measles Nucleotide Surveillance Program.</title>
        <authorList>
            <person name="Tran T."/>
            <person name="Druce J."/>
        </authorList>
    </citation>
    <scope>NUCLEOTIDE SEQUENCE</scope>
    <source>
        <strain evidence="1">UCB-OBI-ISO-001</strain>
        <tissue evidence="1">Gonad</tissue>
    </source>
</reference>